<name>A0A6S6ULW1_9BACT</name>
<evidence type="ECO:0008006" key="2">
    <source>
        <dbReference type="Google" id="ProtNLM"/>
    </source>
</evidence>
<gene>
    <name evidence="1" type="ORF">HELGO_WM22960</name>
</gene>
<dbReference type="EMBL" id="CACVAQ010000442">
    <property type="protein sequence ID" value="CAA6828863.1"/>
    <property type="molecule type" value="Genomic_DNA"/>
</dbReference>
<evidence type="ECO:0000313" key="1">
    <source>
        <dbReference type="EMBL" id="CAA6828863.1"/>
    </source>
</evidence>
<organism evidence="1">
    <name type="scientific">uncultured Aureispira sp</name>
    <dbReference type="NCBI Taxonomy" id="1331704"/>
    <lineage>
        <taxon>Bacteria</taxon>
        <taxon>Pseudomonadati</taxon>
        <taxon>Bacteroidota</taxon>
        <taxon>Saprospiria</taxon>
        <taxon>Saprospirales</taxon>
        <taxon>Saprospiraceae</taxon>
        <taxon>Aureispira</taxon>
        <taxon>environmental samples</taxon>
    </lineage>
</organism>
<reference evidence="1" key="1">
    <citation type="submission" date="2020-01" db="EMBL/GenBank/DDBJ databases">
        <authorList>
            <person name="Meier V. D."/>
            <person name="Meier V D."/>
        </authorList>
    </citation>
    <scope>NUCLEOTIDE SEQUENCE</scope>
    <source>
        <strain evidence="1">HLG_WM_MAG_10</strain>
    </source>
</reference>
<dbReference type="AlphaFoldDB" id="A0A6S6ULW1"/>
<proteinExistence type="predicted"/>
<protein>
    <recommendedName>
        <fullName evidence="2">DUF3156 family protein</fullName>
    </recommendedName>
</protein>
<sequence>MLRRLFVKETFEHIEEELRSVYQVLGIEAQELKVRKQAATYSKPYSYIAEGSLEGHHFVLSLRHTPLKVQDGKQQLELILQCENSDWRTLVFRKKNAPQSNTKKILGIEGMTQLKNVNLDKLIIESSDMDWTERLFDLSLGKKAAIMAEIKFSSFVLERKRLYIQMPWLPDDFSKRQALVQILDFSISLIKKIDT</sequence>
<accession>A0A6S6ULW1</accession>